<evidence type="ECO:0000313" key="3">
    <source>
        <dbReference type="Proteomes" id="UP001642360"/>
    </source>
</evidence>
<feature type="chain" id="PRO_5044865652" evidence="1">
    <location>
        <begin position="22"/>
        <end position="89"/>
    </location>
</feature>
<keyword evidence="1" id="KW-0732">Signal</keyword>
<dbReference type="EMBL" id="CAUOFW020001903">
    <property type="protein sequence ID" value="CAK9149596.1"/>
    <property type="molecule type" value="Genomic_DNA"/>
</dbReference>
<dbReference type="Proteomes" id="UP001642360">
    <property type="component" value="Unassembled WGS sequence"/>
</dbReference>
<protein>
    <submittedName>
        <fullName evidence="2">Uncharacterized protein</fullName>
    </submittedName>
</protein>
<dbReference type="AlphaFoldDB" id="A0ABC8RX93"/>
<reference evidence="2 3" key="1">
    <citation type="submission" date="2024-02" db="EMBL/GenBank/DDBJ databases">
        <authorList>
            <person name="Vignale AGUSTIN F."/>
            <person name="Sosa J E."/>
            <person name="Modenutti C."/>
        </authorList>
    </citation>
    <scope>NUCLEOTIDE SEQUENCE [LARGE SCALE GENOMIC DNA]</scope>
</reference>
<name>A0ABC8RX93_9AQUA</name>
<sequence length="89" mass="9138">MAQKNLRGLFTLGSLPALAVSATEVVAETQIGSSGKEKEKAKGMATVATKSNQNATEMTAVALKIVAKAIEANVISRGMFCCCGGSSCR</sequence>
<gene>
    <name evidence="2" type="ORF">ILEXP_LOCUS17653</name>
</gene>
<organism evidence="2 3">
    <name type="scientific">Ilex paraguariensis</name>
    <name type="common">yerba mate</name>
    <dbReference type="NCBI Taxonomy" id="185542"/>
    <lineage>
        <taxon>Eukaryota</taxon>
        <taxon>Viridiplantae</taxon>
        <taxon>Streptophyta</taxon>
        <taxon>Embryophyta</taxon>
        <taxon>Tracheophyta</taxon>
        <taxon>Spermatophyta</taxon>
        <taxon>Magnoliopsida</taxon>
        <taxon>eudicotyledons</taxon>
        <taxon>Gunneridae</taxon>
        <taxon>Pentapetalae</taxon>
        <taxon>asterids</taxon>
        <taxon>campanulids</taxon>
        <taxon>Aquifoliales</taxon>
        <taxon>Aquifoliaceae</taxon>
        <taxon>Ilex</taxon>
    </lineage>
</organism>
<evidence type="ECO:0000256" key="1">
    <source>
        <dbReference type="SAM" id="SignalP"/>
    </source>
</evidence>
<feature type="signal peptide" evidence="1">
    <location>
        <begin position="1"/>
        <end position="21"/>
    </location>
</feature>
<keyword evidence="3" id="KW-1185">Reference proteome</keyword>
<evidence type="ECO:0000313" key="2">
    <source>
        <dbReference type="EMBL" id="CAK9149596.1"/>
    </source>
</evidence>
<accession>A0ABC8RX93</accession>
<comment type="caution">
    <text evidence="2">The sequence shown here is derived from an EMBL/GenBank/DDBJ whole genome shotgun (WGS) entry which is preliminary data.</text>
</comment>
<proteinExistence type="predicted"/>